<sequence>MESLFAVASVAAAIPVAVLVVIQLACGIAKVCRIYIDQGSDSREVITLLQQEVTSPRLVLEKFSDQSHVLSTTDPSTFRALSSEIANCPSDLTALKEKIDPGRKLDAKSETGFGGVQWPLERDELERAIKDIKRSKPLFKLALPANQPEPRSSEHLEKLLVANGDEFDSFMNQYEVRDAQAQLLRETIEWAKSPEGKYIFWLKGLAGTGKSTISRMVAKYFQRKGMLGASFFFGYRSRDRGNATRFFTTIAKQLAANVPLLIPGISQAVALDPDISTKSPQLQFDRLLLKPLLSLDQDRRTTTKVVVIDGLDECRTRDDIRTILHLLPQLQMSTFVPIRIFLTSRPASTICQGFRGLTDYQEVDIHDRPLECLLSKRNEIRLHENIVSAAGADSQISTEGMRLLLDRKPKLEQEAPRSEVSDDASRPPSIVFSKPKILSTAVTGNGRLTQTEMESAIDELVSIFFEDQKMNLLYHVAFDVRRIGPERFARNFRRLLKLFSDDLKEEAQDFFDMELANLVLSNASLVADTIRDKIKAIHDGPRALRPADMSEKLVWDVERGRRPSHSSTEDMDDIDDTDSSTDGDEVAERAHERFAVLVSRGRSFMEDSNAFKKLRKDLEKFVFPALQEVHHVKPESANEHHPAPSDHIGISPTFDRRTQSERKYYLNLQQLLSSIGLRESSIPQHYRRLRWTNRRGERLYDDYIEHEPGALQILQDYLDTSVERTKTTSEGGQGQPSARPTSSQMSIPSLTWVHDTGTTNIANQAQLSEGVRSSLHQKDVELGEDSSRMLRLMSCIERRGHPVTLHQELVSHIKDDRELFHALRHIYHNHKGRFEPYWSLRTIHGIHFMKFTYGGHPYIDVRCHNEICEKGKPCNCIPPPRLVSPMGEEYECFPVPPKLSPPVGPQLMMSLFNDPDSIQSGVTMIMQQLPKRLNGKLCSQSFEQAEAWGIYYAEGWNWAKIWLVLAVGFFLPSLVFGVLWGILKSDVQGAFGIASWWMTGATIIIGVIGTCS</sequence>
<dbReference type="InterPro" id="IPR027417">
    <property type="entry name" value="P-loop_NTPase"/>
</dbReference>
<evidence type="ECO:0000313" key="6">
    <source>
        <dbReference type="Proteomes" id="UP000654922"/>
    </source>
</evidence>
<evidence type="ECO:0000259" key="4">
    <source>
        <dbReference type="PROSITE" id="PS50837"/>
    </source>
</evidence>
<feature type="transmembrane region" description="Helical" evidence="3">
    <location>
        <begin position="961"/>
        <end position="983"/>
    </location>
</feature>
<feature type="region of interest" description="Disordered" evidence="2">
    <location>
        <begin position="557"/>
        <end position="586"/>
    </location>
</feature>
<feature type="transmembrane region" description="Helical" evidence="3">
    <location>
        <begin position="990"/>
        <end position="1009"/>
    </location>
</feature>
<comment type="caution">
    <text evidence="5">The sequence shown here is derived from an EMBL/GenBank/DDBJ whole genome shotgun (WGS) entry which is preliminary data.</text>
</comment>
<reference evidence="5" key="1">
    <citation type="submission" date="2020-06" db="EMBL/GenBank/DDBJ databases">
        <title>Draft genome sequences of strains closely related to Aspergillus parafelis and Aspergillus hiratsukae.</title>
        <authorList>
            <person name="Dos Santos R.A.C."/>
            <person name="Rivero-Menendez O."/>
            <person name="Steenwyk J.L."/>
            <person name="Mead M.E."/>
            <person name="Goldman G.H."/>
            <person name="Alastruey-Izquierdo A."/>
            <person name="Rokas A."/>
        </authorList>
    </citation>
    <scope>NUCLEOTIDE SEQUENCE</scope>
    <source>
        <strain evidence="5">CNM-CM5623</strain>
    </source>
</reference>
<dbReference type="PROSITE" id="PS50837">
    <property type="entry name" value="NACHT"/>
    <property type="match status" value="1"/>
</dbReference>
<protein>
    <recommendedName>
        <fullName evidence="4">NACHT domain-containing protein</fullName>
    </recommendedName>
</protein>
<keyword evidence="1" id="KW-0677">Repeat</keyword>
<dbReference type="EMBL" id="JACBAE010001399">
    <property type="protein sequence ID" value="KAF7156080.1"/>
    <property type="molecule type" value="Genomic_DNA"/>
</dbReference>
<dbReference type="PANTHER" id="PTHR10039">
    <property type="entry name" value="AMELOGENIN"/>
    <property type="match status" value="1"/>
</dbReference>
<keyword evidence="3" id="KW-0812">Transmembrane</keyword>
<feature type="region of interest" description="Disordered" evidence="2">
    <location>
        <begin position="724"/>
        <end position="746"/>
    </location>
</feature>
<gene>
    <name evidence="5" type="ORF">CNMCM5623_009222</name>
</gene>
<dbReference type="Pfam" id="PF24883">
    <property type="entry name" value="NPHP3_N"/>
    <property type="match status" value="1"/>
</dbReference>
<dbReference type="OrthoDB" id="5355526at2759"/>
<dbReference type="SUPFAM" id="SSF52540">
    <property type="entry name" value="P-loop containing nucleoside triphosphate hydrolases"/>
    <property type="match status" value="1"/>
</dbReference>
<feature type="compositionally biased region" description="Acidic residues" evidence="2">
    <location>
        <begin position="569"/>
        <end position="585"/>
    </location>
</feature>
<feature type="compositionally biased region" description="Polar residues" evidence="2">
    <location>
        <begin position="735"/>
        <end position="746"/>
    </location>
</feature>
<dbReference type="AlphaFoldDB" id="A0A8H6ULT6"/>
<dbReference type="InterPro" id="IPR007111">
    <property type="entry name" value="NACHT_NTPase"/>
</dbReference>
<evidence type="ECO:0000256" key="3">
    <source>
        <dbReference type="SAM" id="Phobius"/>
    </source>
</evidence>
<evidence type="ECO:0000313" key="5">
    <source>
        <dbReference type="EMBL" id="KAF7156080.1"/>
    </source>
</evidence>
<dbReference type="PANTHER" id="PTHR10039:SF14">
    <property type="entry name" value="NACHT DOMAIN-CONTAINING PROTEIN"/>
    <property type="match status" value="1"/>
</dbReference>
<proteinExistence type="predicted"/>
<dbReference type="InterPro" id="IPR056884">
    <property type="entry name" value="NPHP3-like_N"/>
</dbReference>
<keyword evidence="3" id="KW-0472">Membrane</keyword>
<organism evidence="5 6">
    <name type="scientific">Aspergillus felis</name>
    <dbReference type="NCBI Taxonomy" id="1287682"/>
    <lineage>
        <taxon>Eukaryota</taxon>
        <taxon>Fungi</taxon>
        <taxon>Dikarya</taxon>
        <taxon>Ascomycota</taxon>
        <taxon>Pezizomycotina</taxon>
        <taxon>Eurotiomycetes</taxon>
        <taxon>Eurotiomycetidae</taxon>
        <taxon>Eurotiales</taxon>
        <taxon>Aspergillaceae</taxon>
        <taxon>Aspergillus</taxon>
        <taxon>Aspergillus subgen. Fumigati</taxon>
    </lineage>
</organism>
<evidence type="ECO:0000256" key="1">
    <source>
        <dbReference type="ARBA" id="ARBA00022737"/>
    </source>
</evidence>
<evidence type="ECO:0000256" key="2">
    <source>
        <dbReference type="SAM" id="MobiDB-lite"/>
    </source>
</evidence>
<feature type="domain" description="NACHT" evidence="4">
    <location>
        <begin position="198"/>
        <end position="346"/>
    </location>
</feature>
<dbReference type="Proteomes" id="UP000654922">
    <property type="component" value="Unassembled WGS sequence"/>
</dbReference>
<dbReference type="Gene3D" id="3.40.50.300">
    <property type="entry name" value="P-loop containing nucleotide triphosphate hydrolases"/>
    <property type="match status" value="1"/>
</dbReference>
<name>A0A8H6ULT6_9EURO</name>
<keyword evidence="3" id="KW-1133">Transmembrane helix</keyword>
<accession>A0A8H6ULT6</accession>